<keyword evidence="2" id="KW-0677">Repeat</keyword>
<dbReference type="AlphaFoldDB" id="A0A1Q9CBQ6"/>
<dbReference type="InterPro" id="IPR007051">
    <property type="entry name" value="CHORD_dom"/>
</dbReference>
<dbReference type="PANTHER" id="PTHR46983">
    <property type="entry name" value="CYSTEINE AND HISTIDINE-RICH DOMAIN-CONTAINING PROTEIN 1"/>
    <property type="match status" value="1"/>
</dbReference>
<gene>
    <name evidence="5" type="primary">CHORD</name>
    <name evidence="5" type="ORF">AK812_SmicGene39249</name>
</gene>
<keyword evidence="6" id="KW-1185">Reference proteome</keyword>
<keyword evidence="3" id="KW-0862">Zinc</keyword>
<dbReference type="Gene3D" id="4.10.1130.20">
    <property type="match status" value="1"/>
</dbReference>
<keyword evidence="1" id="KW-0479">Metal-binding</keyword>
<accession>A0A1Q9CBQ6</accession>
<evidence type="ECO:0000313" key="5">
    <source>
        <dbReference type="EMBL" id="OLP80363.1"/>
    </source>
</evidence>
<feature type="domain" description="CHORD" evidence="4">
    <location>
        <begin position="77"/>
        <end position="136"/>
    </location>
</feature>
<dbReference type="OrthoDB" id="10261079at2759"/>
<dbReference type="PANTHER" id="PTHR46983:SF3">
    <property type="entry name" value="CHPADIPLOID STATE MAINTENANCE PROTEIN CHPA"/>
    <property type="match status" value="1"/>
</dbReference>
<organism evidence="5 6">
    <name type="scientific">Symbiodinium microadriaticum</name>
    <name type="common">Dinoflagellate</name>
    <name type="synonym">Zooxanthella microadriatica</name>
    <dbReference type="NCBI Taxonomy" id="2951"/>
    <lineage>
        <taxon>Eukaryota</taxon>
        <taxon>Sar</taxon>
        <taxon>Alveolata</taxon>
        <taxon>Dinophyceae</taxon>
        <taxon>Suessiales</taxon>
        <taxon>Symbiodiniaceae</taxon>
        <taxon>Symbiodinium</taxon>
    </lineage>
</organism>
<reference evidence="5 6" key="1">
    <citation type="submission" date="2016-02" db="EMBL/GenBank/DDBJ databases">
        <title>Genome analysis of coral dinoflagellate symbionts highlights evolutionary adaptations to a symbiotic lifestyle.</title>
        <authorList>
            <person name="Aranda M."/>
            <person name="Li Y."/>
            <person name="Liew Y.J."/>
            <person name="Baumgarten S."/>
            <person name="Simakov O."/>
            <person name="Wilson M."/>
            <person name="Piel J."/>
            <person name="Ashoor H."/>
            <person name="Bougouffa S."/>
            <person name="Bajic V.B."/>
            <person name="Ryu T."/>
            <person name="Ravasi T."/>
            <person name="Bayer T."/>
            <person name="Micklem G."/>
            <person name="Kim H."/>
            <person name="Bhak J."/>
            <person name="Lajeunesse T.C."/>
            <person name="Voolstra C.R."/>
        </authorList>
    </citation>
    <scope>NUCLEOTIDE SEQUENCE [LARGE SCALE GENOMIC DNA]</scope>
    <source>
        <strain evidence="5 6">CCMP2467</strain>
    </source>
</reference>
<evidence type="ECO:0000259" key="4">
    <source>
        <dbReference type="PROSITE" id="PS51401"/>
    </source>
</evidence>
<dbReference type="Proteomes" id="UP000186817">
    <property type="component" value="Unassembled WGS sequence"/>
</dbReference>
<dbReference type="EMBL" id="LSRX01001387">
    <property type="protein sequence ID" value="OLP80363.1"/>
    <property type="molecule type" value="Genomic_DNA"/>
</dbReference>
<dbReference type="InterPro" id="IPR039790">
    <property type="entry name" value="CHRD1"/>
</dbReference>
<evidence type="ECO:0000256" key="1">
    <source>
        <dbReference type="ARBA" id="ARBA00022723"/>
    </source>
</evidence>
<comment type="caution">
    <text evidence="5">The sequence shown here is derived from an EMBL/GenBank/DDBJ whole genome shotgun (WGS) entry which is preliminary data.</text>
</comment>
<evidence type="ECO:0000313" key="6">
    <source>
        <dbReference type="Proteomes" id="UP000186817"/>
    </source>
</evidence>
<dbReference type="PROSITE" id="PS51401">
    <property type="entry name" value="CHORD"/>
    <property type="match status" value="1"/>
</dbReference>
<dbReference type="Pfam" id="PF04968">
    <property type="entry name" value="CHORD"/>
    <property type="match status" value="1"/>
</dbReference>
<evidence type="ECO:0000256" key="3">
    <source>
        <dbReference type="ARBA" id="ARBA00022833"/>
    </source>
</evidence>
<evidence type="ECO:0000256" key="2">
    <source>
        <dbReference type="ARBA" id="ARBA00022737"/>
    </source>
</evidence>
<dbReference type="GO" id="GO:0046872">
    <property type="term" value="F:metal ion binding"/>
    <property type="evidence" value="ECO:0007669"/>
    <property type="project" value="UniProtKB-KW"/>
</dbReference>
<name>A0A1Q9CBQ6_SYMMI</name>
<proteinExistence type="predicted"/>
<sequence length="231" mass="25952">MCELFPSVDGKMSAYESKLKHRSDFLLRPVKALTQSSDGKRSENHAKTPLRQHVGSAVFVAMASGDVVAKPPEHVRCKNFGCSQFFDPRYPEQTVCTHHRLPPVFHETAKYWACCPDKKAYDWDEFMKIPGCQTGHCTSVAKDKKFLGGADIRAEHAPKRLDDEVPVDPRKKLDRLREGLVSLGVSADDFDRAWGRLGAKLGDLSLVAQKMNQLFTETLQTMDTDDMNLPD</sequence>
<protein>
    <submittedName>
        <fullName evidence="5">Cysteine and histidine-rich domain-containing protein</fullName>
    </submittedName>
</protein>